<evidence type="ECO:0000313" key="2">
    <source>
        <dbReference type="Proteomes" id="UP000887569"/>
    </source>
</evidence>
<sequence length="72" mass="8240">MLVFVKNEQGETLTIDIAPNDDVRALWTEIQAELKDRDLNKAKLVFNGVELQENKALQEYQIEESSVIHLKG</sequence>
<dbReference type="WBParaSite" id="PgR044_g056_t01">
    <property type="protein sequence ID" value="PgR044_g056_t01"/>
    <property type="gene ID" value="PgR044_g056"/>
</dbReference>
<dbReference type="SMART" id="SM00213">
    <property type="entry name" value="UBQ"/>
    <property type="match status" value="1"/>
</dbReference>
<dbReference type="Gene3D" id="3.10.20.90">
    <property type="entry name" value="Phosphatidylinositol 3-kinase Catalytic Subunit, Chain A, domain 1"/>
    <property type="match status" value="1"/>
</dbReference>
<accession>A0A915BKJ4</accession>
<name>A0A915BKJ4_PARUN</name>
<reference evidence="3" key="1">
    <citation type="submission" date="2022-11" db="UniProtKB">
        <authorList>
            <consortium name="WormBaseParasite"/>
        </authorList>
    </citation>
    <scope>IDENTIFICATION</scope>
</reference>
<dbReference type="SUPFAM" id="SSF54236">
    <property type="entry name" value="Ubiquitin-like"/>
    <property type="match status" value="1"/>
</dbReference>
<dbReference type="AlphaFoldDB" id="A0A915BKJ4"/>
<proteinExistence type="predicted"/>
<evidence type="ECO:0000313" key="3">
    <source>
        <dbReference type="WBParaSite" id="PgR044_g056_t01"/>
    </source>
</evidence>
<dbReference type="PROSITE" id="PS50053">
    <property type="entry name" value="UBIQUITIN_2"/>
    <property type="match status" value="1"/>
</dbReference>
<feature type="domain" description="Ubiquitin-like" evidence="1">
    <location>
        <begin position="1"/>
        <end position="72"/>
    </location>
</feature>
<evidence type="ECO:0000259" key="1">
    <source>
        <dbReference type="PROSITE" id="PS50053"/>
    </source>
</evidence>
<dbReference type="InterPro" id="IPR000626">
    <property type="entry name" value="Ubiquitin-like_dom"/>
</dbReference>
<dbReference type="Pfam" id="PF00240">
    <property type="entry name" value="ubiquitin"/>
    <property type="match status" value="1"/>
</dbReference>
<keyword evidence="2" id="KW-1185">Reference proteome</keyword>
<dbReference type="InterPro" id="IPR029071">
    <property type="entry name" value="Ubiquitin-like_domsf"/>
</dbReference>
<protein>
    <submittedName>
        <fullName evidence="3">Ubiquitin-like domain-containing protein</fullName>
    </submittedName>
</protein>
<dbReference type="Proteomes" id="UP000887569">
    <property type="component" value="Unplaced"/>
</dbReference>
<organism evidence="2 3">
    <name type="scientific">Parascaris univalens</name>
    <name type="common">Nematode worm</name>
    <dbReference type="NCBI Taxonomy" id="6257"/>
    <lineage>
        <taxon>Eukaryota</taxon>
        <taxon>Metazoa</taxon>
        <taxon>Ecdysozoa</taxon>
        <taxon>Nematoda</taxon>
        <taxon>Chromadorea</taxon>
        <taxon>Rhabditida</taxon>
        <taxon>Spirurina</taxon>
        <taxon>Ascaridomorpha</taxon>
        <taxon>Ascaridoidea</taxon>
        <taxon>Ascarididae</taxon>
        <taxon>Parascaris</taxon>
    </lineage>
</organism>